<keyword evidence="6" id="KW-1185">Reference proteome</keyword>
<gene>
    <name evidence="5" type="ORF">EV192_102277</name>
</gene>
<dbReference type="Pfam" id="PF13517">
    <property type="entry name" value="FG-GAP_3"/>
    <property type="match status" value="1"/>
</dbReference>
<accession>A0A4V2S820</accession>
<evidence type="ECO:0000256" key="2">
    <source>
        <dbReference type="ARBA" id="ARBA00022737"/>
    </source>
</evidence>
<dbReference type="GO" id="GO:0008305">
    <property type="term" value="C:integrin complex"/>
    <property type="evidence" value="ECO:0007669"/>
    <property type="project" value="InterPro"/>
</dbReference>
<dbReference type="Pfam" id="PF01839">
    <property type="entry name" value="FG-GAP"/>
    <property type="match status" value="4"/>
</dbReference>
<feature type="chain" id="PRO_5020559308" evidence="4">
    <location>
        <begin position="34"/>
        <end position="434"/>
    </location>
</feature>
<evidence type="ECO:0000313" key="6">
    <source>
        <dbReference type="Proteomes" id="UP000295680"/>
    </source>
</evidence>
<dbReference type="InterPro" id="IPR000413">
    <property type="entry name" value="Integrin_alpha"/>
</dbReference>
<dbReference type="Gene3D" id="2.130.10.130">
    <property type="entry name" value="Integrin alpha, N-terminal"/>
    <property type="match status" value="2"/>
</dbReference>
<protein>
    <submittedName>
        <fullName evidence="5">VCBS repeat protein</fullName>
    </submittedName>
</protein>
<dbReference type="GO" id="GO:0007155">
    <property type="term" value="P:cell adhesion"/>
    <property type="evidence" value="ECO:0007669"/>
    <property type="project" value="InterPro"/>
</dbReference>
<keyword evidence="1 4" id="KW-0732">Signal</keyword>
<sequence length="434" mass="43622">MEHRGFTPTRRRAAVLSGLVLTTTAMLAGPASAGMTGTKVEFSGATNFTIGAGLPWSVRTADFNNDGKPDIVTANAGQLGWNGVSVLLNATPRGAGAPVFGKPANLNAGWATTGVAAADFNGDGKADIAAANTGSVYFNAVSVFTNKTPDGATTAGFGEARQFAGGLGASQIAAADMNGDGKPDIIVGNFASPFVTGVSVLINTTQRGAQQPSFAGPEFFTEGWGSEGIGVGDLNGDGKPDVVIGNTISSQVSVLFNTTKPGAGKPSFAPVKQIFSPLATAIGLADFNGDGKLDIAAASTVSTPGAGVYVWTNNTPVGSLEPKFDNKRAFGTGFLAEDIAVADYNGDGKPDLAVANDVSVPGLIEGVSVLVNTTPAGSPDIDFAKQQLLSTGGIGTNTIATADFTGDGKPDLTTGNVVTLVGKDGVSVLVNQTN</sequence>
<dbReference type="Proteomes" id="UP000295680">
    <property type="component" value="Unassembled WGS sequence"/>
</dbReference>
<dbReference type="SUPFAM" id="SSF69318">
    <property type="entry name" value="Integrin alpha N-terminal domain"/>
    <property type="match status" value="1"/>
</dbReference>
<dbReference type="RefSeq" id="WP_165960323.1">
    <property type="nucleotide sequence ID" value="NZ_SLWS01000002.1"/>
</dbReference>
<proteinExistence type="predicted"/>
<dbReference type="InterPro" id="IPR013519">
    <property type="entry name" value="Int_alpha_beta-p"/>
</dbReference>
<reference evidence="5 6" key="1">
    <citation type="submission" date="2019-03" db="EMBL/GenBank/DDBJ databases">
        <title>Genomic Encyclopedia of Type Strains, Phase IV (KMG-IV): sequencing the most valuable type-strain genomes for metagenomic binning, comparative biology and taxonomic classification.</title>
        <authorList>
            <person name="Goeker M."/>
        </authorList>
    </citation>
    <scope>NUCLEOTIDE SEQUENCE [LARGE SCALE GENOMIC DNA]</scope>
    <source>
        <strain evidence="5 6">DSM 45934</strain>
    </source>
</reference>
<organism evidence="5 6">
    <name type="scientific">Actinocrispum wychmicini</name>
    <dbReference type="NCBI Taxonomy" id="1213861"/>
    <lineage>
        <taxon>Bacteria</taxon>
        <taxon>Bacillati</taxon>
        <taxon>Actinomycetota</taxon>
        <taxon>Actinomycetes</taxon>
        <taxon>Pseudonocardiales</taxon>
        <taxon>Pseudonocardiaceae</taxon>
        <taxon>Actinocrispum</taxon>
    </lineage>
</organism>
<dbReference type="InterPro" id="IPR013517">
    <property type="entry name" value="FG-GAP"/>
</dbReference>
<dbReference type="PANTHER" id="PTHR46580">
    <property type="entry name" value="SENSOR KINASE-RELATED"/>
    <property type="match status" value="1"/>
</dbReference>
<evidence type="ECO:0000256" key="3">
    <source>
        <dbReference type="ARBA" id="ARBA00023180"/>
    </source>
</evidence>
<dbReference type="SMART" id="SM00191">
    <property type="entry name" value="Int_alpha"/>
    <property type="match status" value="5"/>
</dbReference>
<dbReference type="AlphaFoldDB" id="A0A4V2S820"/>
<dbReference type="EMBL" id="SLWS01000002">
    <property type="protein sequence ID" value="TCO62140.1"/>
    <property type="molecule type" value="Genomic_DNA"/>
</dbReference>
<dbReference type="InterPro" id="IPR028994">
    <property type="entry name" value="Integrin_alpha_N"/>
</dbReference>
<evidence type="ECO:0000313" key="5">
    <source>
        <dbReference type="EMBL" id="TCO62140.1"/>
    </source>
</evidence>
<name>A0A4V2S820_9PSEU</name>
<comment type="caution">
    <text evidence="5">The sequence shown here is derived from an EMBL/GenBank/DDBJ whole genome shotgun (WGS) entry which is preliminary data.</text>
</comment>
<evidence type="ECO:0000256" key="4">
    <source>
        <dbReference type="SAM" id="SignalP"/>
    </source>
</evidence>
<evidence type="ECO:0000256" key="1">
    <source>
        <dbReference type="ARBA" id="ARBA00022729"/>
    </source>
</evidence>
<feature type="signal peptide" evidence="4">
    <location>
        <begin position="1"/>
        <end position="33"/>
    </location>
</feature>
<keyword evidence="2" id="KW-0677">Repeat</keyword>
<keyword evidence="3" id="KW-0325">Glycoprotein</keyword>
<dbReference type="PRINTS" id="PR01185">
    <property type="entry name" value="INTEGRINA"/>
</dbReference>